<accession>A0A1W5CRA8</accession>
<dbReference type="Gene3D" id="3.20.20.140">
    <property type="entry name" value="Metal-dependent hydrolases"/>
    <property type="match status" value="1"/>
</dbReference>
<dbReference type="SUPFAM" id="SSF51556">
    <property type="entry name" value="Metallo-dependent hydrolases"/>
    <property type="match status" value="1"/>
</dbReference>
<feature type="domain" description="Amidohydrolase-related" evidence="11">
    <location>
        <begin position="125"/>
        <end position="387"/>
    </location>
</feature>
<dbReference type="PANTHER" id="PTHR11113:SF4">
    <property type="entry name" value="N-ACETYLGLUCOSAMINE-6-PHOSPHATE DEACETYLASE"/>
    <property type="match status" value="1"/>
</dbReference>
<evidence type="ECO:0000256" key="3">
    <source>
        <dbReference type="ARBA" id="ARBA00018029"/>
    </source>
</evidence>
<evidence type="ECO:0000313" key="13">
    <source>
        <dbReference type="Proteomes" id="UP000192927"/>
    </source>
</evidence>
<dbReference type="GO" id="GO:0046872">
    <property type="term" value="F:metal ion binding"/>
    <property type="evidence" value="ECO:0007669"/>
    <property type="project" value="UniProtKB-KW"/>
</dbReference>
<dbReference type="EC" id="3.5.1.25" evidence="2 7"/>
<protein>
    <recommendedName>
        <fullName evidence="3 7">N-acetylglucosamine-6-phosphate deacetylase</fullName>
        <ecNumber evidence="2 7">3.5.1.25</ecNumber>
    </recommendedName>
</protein>
<dbReference type="PIRSF" id="PIRSF038994">
    <property type="entry name" value="NagA"/>
    <property type="match status" value="1"/>
</dbReference>
<evidence type="ECO:0000259" key="11">
    <source>
        <dbReference type="Pfam" id="PF01979"/>
    </source>
</evidence>
<evidence type="ECO:0000256" key="8">
    <source>
        <dbReference type="PIRSR" id="PIRSR038994-1"/>
    </source>
</evidence>
<evidence type="ECO:0000256" key="7">
    <source>
        <dbReference type="PIRNR" id="PIRNR038994"/>
    </source>
</evidence>
<dbReference type="InterPro" id="IPR011059">
    <property type="entry name" value="Metal-dep_hydrolase_composite"/>
</dbReference>
<feature type="binding site" evidence="9">
    <location>
        <begin position="316"/>
        <end position="318"/>
    </location>
    <ligand>
        <name>substrate</name>
    </ligand>
</feature>
<dbReference type="Proteomes" id="UP000192927">
    <property type="component" value="Unassembled WGS sequence"/>
</dbReference>
<feature type="binding site" evidence="9">
    <location>
        <position position="257"/>
    </location>
    <ligand>
        <name>substrate</name>
    </ligand>
</feature>
<feature type="active site" description="Proton donor/acceptor" evidence="8">
    <location>
        <position position="279"/>
    </location>
</feature>
<feature type="binding site" evidence="9">
    <location>
        <position position="143"/>
    </location>
    <ligand>
        <name>substrate</name>
    </ligand>
</feature>
<keyword evidence="13" id="KW-1185">Reference proteome</keyword>
<keyword evidence="4 7" id="KW-0378">Hydrolase</keyword>
<feature type="binding site" evidence="10">
    <location>
        <position position="222"/>
    </location>
    <ligand>
        <name>Zn(2+)</name>
        <dbReference type="ChEBI" id="CHEBI:29105"/>
    </ligand>
</feature>
<comment type="similarity">
    <text evidence="1 7">Belongs to the metallo-dependent hydrolases superfamily. NagA family.</text>
</comment>
<evidence type="ECO:0000313" key="12">
    <source>
        <dbReference type="EMBL" id="SLM33377.1"/>
    </source>
</evidence>
<organism evidence="12 13">
    <name type="scientific">Lasallia pustulata</name>
    <dbReference type="NCBI Taxonomy" id="136370"/>
    <lineage>
        <taxon>Eukaryota</taxon>
        <taxon>Fungi</taxon>
        <taxon>Dikarya</taxon>
        <taxon>Ascomycota</taxon>
        <taxon>Pezizomycotina</taxon>
        <taxon>Lecanoromycetes</taxon>
        <taxon>OSLEUM clade</taxon>
        <taxon>Umbilicariomycetidae</taxon>
        <taxon>Umbilicariales</taxon>
        <taxon>Umbilicariaceae</taxon>
        <taxon>Lasallia</taxon>
    </lineage>
</organism>
<sequence>MPKITAFINGYLCLRGKLDENSFFINRATGLIVSEPQDRPDEVVDLNGKVIAPAYIELQTNGCVGVHFTHYEDPLAYQTNLKKVSEYMVSRGVGGFWATVPTVSSDVFQKVLPQLRPQEFAEGATLLGAHTEGPWLNPTKKGAHDSSLMQSPIDSSPTIVYGESNIRSNIKMVTLAPELPGSLDFIRTLTRDHGIVVSLGHSAATYECGIEALRAGAQTLTHVFNAMNPLHHRTPGLAGLIASPAAPFYSLIPDGIHLHPATLTLAFRANPERCILITDSIEMAGLPDGLYPGHSQIPREQRKEGNKVTIDGTDTLIGSCSSIDECVRNLMGWSGCSLPEAVRCVTENVANLMKDQERGMLEQGRRADFVILDRDGYVLQTWIKGARVFER</sequence>
<dbReference type="GO" id="GO:0006046">
    <property type="term" value="P:N-acetylglucosamine catabolic process"/>
    <property type="evidence" value="ECO:0007669"/>
    <property type="project" value="TreeGrafter"/>
</dbReference>
<keyword evidence="5 7" id="KW-0119">Carbohydrate metabolism</keyword>
<feature type="binding site" evidence="9">
    <location>
        <position position="233"/>
    </location>
    <ligand>
        <name>substrate</name>
    </ligand>
</feature>
<dbReference type="SUPFAM" id="SSF51338">
    <property type="entry name" value="Composite domain of metallo-dependent hydrolases"/>
    <property type="match status" value="1"/>
</dbReference>
<dbReference type="InterPro" id="IPR032466">
    <property type="entry name" value="Metal_Hydrolase"/>
</dbReference>
<comment type="cofactor">
    <cofactor evidence="10">
        <name>a divalent metal cation</name>
        <dbReference type="ChEBI" id="CHEBI:60240"/>
    </cofactor>
    <text evidence="10">Binds 1 divalent metal cation per subunit.</text>
</comment>
<evidence type="ECO:0000256" key="4">
    <source>
        <dbReference type="ARBA" id="ARBA00022801"/>
    </source>
</evidence>
<dbReference type="Gene3D" id="2.30.40.10">
    <property type="entry name" value="Urease, subunit C, domain 1"/>
    <property type="match status" value="1"/>
</dbReference>
<comment type="catalytic activity">
    <reaction evidence="6 7">
        <text>N-acetyl-D-glucosamine 6-phosphate + H2O = D-glucosamine 6-phosphate + acetate</text>
        <dbReference type="Rhea" id="RHEA:22936"/>
        <dbReference type="ChEBI" id="CHEBI:15377"/>
        <dbReference type="ChEBI" id="CHEBI:30089"/>
        <dbReference type="ChEBI" id="CHEBI:57513"/>
        <dbReference type="ChEBI" id="CHEBI:58725"/>
        <dbReference type="EC" id="3.5.1.25"/>
    </reaction>
</comment>
<dbReference type="PANTHER" id="PTHR11113">
    <property type="entry name" value="N-ACETYLGLUCOSAMINE-6-PHOSPHATE DEACETYLASE"/>
    <property type="match status" value="1"/>
</dbReference>
<keyword evidence="10" id="KW-0479">Metal-binding</keyword>
<feature type="binding site" evidence="10">
    <location>
        <position position="132"/>
    </location>
    <ligand>
        <name>Zn(2+)</name>
        <dbReference type="ChEBI" id="CHEBI:29105"/>
    </ligand>
</feature>
<evidence type="ECO:0000256" key="5">
    <source>
        <dbReference type="ARBA" id="ARBA00023277"/>
    </source>
</evidence>
<dbReference type="EMBL" id="FWEW01000034">
    <property type="protein sequence ID" value="SLM33377.1"/>
    <property type="molecule type" value="Genomic_DNA"/>
</dbReference>
<dbReference type="AlphaFoldDB" id="A0A1W5CRA8"/>
<evidence type="ECO:0000256" key="2">
    <source>
        <dbReference type="ARBA" id="ARBA00011899"/>
    </source>
</evidence>
<evidence type="ECO:0000256" key="9">
    <source>
        <dbReference type="PIRSR" id="PIRSR038994-2"/>
    </source>
</evidence>
<proteinExistence type="inferred from homology"/>
<evidence type="ECO:0000256" key="6">
    <source>
        <dbReference type="ARBA" id="ARBA00047647"/>
    </source>
</evidence>
<feature type="binding site" evidence="9">
    <location>
        <begin position="225"/>
        <end position="226"/>
    </location>
    <ligand>
        <name>substrate</name>
    </ligand>
</feature>
<reference evidence="13" key="1">
    <citation type="submission" date="2017-03" db="EMBL/GenBank/DDBJ databases">
        <authorList>
            <person name="Sharma R."/>
            <person name="Thines M."/>
        </authorList>
    </citation>
    <scope>NUCLEOTIDE SEQUENCE [LARGE SCALE GENOMIC DNA]</scope>
</reference>
<dbReference type="InterPro" id="IPR003764">
    <property type="entry name" value="GlcNAc_6-P_deAcase"/>
</dbReference>
<dbReference type="GO" id="GO:0008448">
    <property type="term" value="F:N-acetylglucosamine-6-phosphate deacetylase activity"/>
    <property type="evidence" value="ECO:0007669"/>
    <property type="project" value="UniProtKB-UniRule"/>
</dbReference>
<evidence type="ECO:0000256" key="1">
    <source>
        <dbReference type="ARBA" id="ARBA00010716"/>
    </source>
</evidence>
<evidence type="ECO:0000256" key="10">
    <source>
        <dbReference type="PIRSR" id="PIRSR038994-3"/>
    </source>
</evidence>
<feature type="binding site" evidence="10">
    <location>
        <position position="201"/>
    </location>
    <ligand>
        <name>Zn(2+)</name>
        <dbReference type="ChEBI" id="CHEBI:29105"/>
    </ligand>
</feature>
<dbReference type="Pfam" id="PF01979">
    <property type="entry name" value="Amidohydro_1"/>
    <property type="match status" value="1"/>
</dbReference>
<dbReference type="InterPro" id="IPR006680">
    <property type="entry name" value="Amidohydro-rel"/>
</dbReference>
<name>A0A1W5CRA8_9LECA</name>